<dbReference type="eggNOG" id="COG0291">
    <property type="taxonomic scope" value="Bacteria"/>
</dbReference>
<evidence type="ECO:0000313" key="7">
    <source>
        <dbReference type="EMBL" id="ACB52499.1"/>
    </source>
</evidence>
<dbReference type="InterPro" id="IPR037229">
    <property type="entry name" value="Ribosomal_bL35_sf"/>
</dbReference>
<name>B1WXF8_CROS5</name>
<evidence type="ECO:0000256" key="6">
    <source>
        <dbReference type="RuleBase" id="RU000568"/>
    </source>
</evidence>
<organism evidence="7 8">
    <name type="scientific">Crocosphaera subtropica (strain ATCC 51142 / BH68)</name>
    <name type="common">Cyanothece sp. (strain ATCC 51142)</name>
    <dbReference type="NCBI Taxonomy" id="43989"/>
    <lineage>
        <taxon>Bacteria</taxon>
        <taxon>Bacillati</taxon>
        <taxon>Cyanobacteriota</taxon>
        <taxon>Cyanophyceae</taxon>
        <taxon>Oscillatoriophycideae</taxon>
        <taxon>Chroococcales</taxon>
        <taxon>Aphanothecaceae</taxon>
        <taxon>Crocosphaera</taxon>
        <taxon>Crocosphaera subtropica</taxon>
    </lineage>
</organism>
<keyword evidence="2 5" id="KW-0689">Ribosomal protein</keyword>
<dbReference type="HAMAP" id="MF_00514">
    <property type="entry name" value="Ribosomal_bL35"/>
    <property type="match status" value="1"/>
</dbReference>
<protein>
    <recommendedName>
        <fullName evidence="4 5">Large ribosomal subunit protein bL35</fullName>
    </recommendedName>
</protein>
<sequence>MYVIIGNCVEILYKFMPKLKTRKAAAKRFRVTGSGKKIVRRKAFKNHLLNHKSAERKRRRLSNTALVSEQDEPNVRLMLPYI</sequence>
<dbReference type="NCBIfam" id="TIGR00001">
    <property type="entry name" value="rpmI_bact"/>
    <property type="match status" value="1"/>
</dbReference>
<dbReference type="KEGG" id="cyt:cce_3151"/>
<proteinExistence type="inferred from homology"/>
<evidence type="ECO:0000256" key="3">
    <source>
        <dbReference type="ARBA" id="ARBA00023274"/>
    </source>
</evidence>
<dbReference type="Pfam" id="PF01632">
    <property type="entry name" value="Ribosomal_L35p"/>
    <property type="match status" value="1"/>
</dbReference>
<dbReference type="GO" id="GO:0003735">
    <property type="term" value="F:structural constituent of ribosome"/>
    <property type="evidence" value="ECO:0007669"/>
    <property type="project" value="InterPro"/>
</dbReference>
<dbReference type="GO" id="GO:0022625">
    <property type="term" value="C:cytosolic large ribosomal subunit"/>
    <property type="evidence" value="ECO:0007669"/>
    <property type="project" value="TreeGrafter"/>
</dbReference>
<dbReference type="Proteomes" id="UP000001203">
    <property type="component" value="Chromosome circular"/>
</dbReference>
<dbReference type="PRINTS" id="PR00064">
    <property type="entry name" value="RIBOSOMALL35"/>
</dbReference>
<dbReference type="PROSITE" id="PS00936">
    <property type="entry name" value="RIBOSOMAL_L35"/>
    <property type="match status" value="1"/>
</dbReference>
<keyword evidence="8" id="KW-1185">Reference proteome</keyword>
<dbReference type="InterPro" id="IPR018265">
    <property type="entry name" value="Ribosomal_bL35_CS"/>
</dbReference>
<dbReference type="EMBL" id="CP000806">
    <property type="protein sequence ID" value="ACB52499.1"/>
    <property type="molecule type" value="Genomic_DNA"/>
</dbReference>
<dbReference type="GO" id="GO:0006412">
    <property type="term" value="P:translation"/>
    <property type="evidence" value="ECO:0007669"/>
    <property type="project" value="UniProtKB-UniRule"/>
</dbReference>
<dbReference type="PANTHER" id="PTHR33343:SF1">
    <property type="entry name" value="LARGE RIBOSOMAL SUBUNIT PROTEIN BL35M"/>
    <property type="match status" value="1"/>
</dbReference>
<reference evidence="7 8" key="1">
    <citation type="journal article" date="2008" name="Proc. Natl. Acad. Sci. U.S.A.">
        <title>The genome of Cyanothece 51142, a unicellular diazotrophic cyanobacterium important in the marine nitrogen cycle.</title>
        <authorList>
            <person name="Welsh E.A."/>
            <person name="Liberton M."/>
            <person name="Stoeckel J."/>
            <person name="Loh T."/>
            <person name="Elvitigala T."/>
            <person name="Wang C."/>
            <person name="Wollam A."/>
            <person name="Fulton R.S."/>
            <person name="Clifton S.W."/>
            <person name="Jacobs J.M."/>
            <person name="Aurora R."/>
            <person name="Ghosh B.K."/>
            <person name="Sherman L.A."/>
            <person name="Smith R.D."/>
            <person name="Wilson R.K."/>
            <person name="Pakrasi H.B."/>
        </authorList>
    </citation>
    <scope>NUCLEOTIDE SEQUENCE [LARGE SCALE GENOMIC DNA]</scope>
    <source>
        <strain evidence="8">ATCC 51142 / BH68</strain>
    </source>
</reference>
<dbReference type="AlphaFoldDB" id="B1WXF8"/>
<evidence type="ECO:0000256" key="1">
    <source>
        <dbReference type="ARBA" id="ARBA00006598"/>
    </source>
</evidence>
<dbReference type="InterPro" id="IPR021137">
    <property type="entry name" value="Ribosomal_bL35-like"/>
</dbReference>
<evidence type="ECO:0000256" key="4">
    <source>
        <dbReference type="ARBA" id="ARBA00071664"/>
    </source>
</evidence>
<dbReference type="PANTHER" id="PTHR33343">
    <property type="entry name" value="54S RIBOSOMAL PROTEIN BL35M"/>
    <property type="match status" value="1"/>
</dbReference>
<dbReference type="InterPro" id="IPR001706">
    <property type="entry name" value="Ribosomal_bL35"/>
</dbReference>
<keyword evidence="3 5" id="KW-0687">Ribonucleoprotein</keyword>
<evidence type="ECO:0000256" key="2">
    <source>
        <dbReference type="ARBA" id="ARBA00022980"/>
    </source>
</evidence>
<dbReference type="FunFam" id="4.10.410.60:FF:000001">
    <property type="entry name" value="50S ribosomal protein L35"/>
    <property type="match status" value="1"/>
</dbReference>
<evidence type="ECO:0000256" key="5">
    <source>
        <dbReference type="HAMAP-Rule" id="MF_00514"/>
    </source>
</evidence>
<accession>B1WXF8</accession>
<dbReference type="HOGENOM" id="CLU_169643_4_0_3"/>
<comment type="similarity">
    <text evidence="1 5 6">Belongs to the bacterial ribosomal protein bL35 family.</text>
</comment>
<dbReference type="SUPFAM" id="SSF143034">
    <property type="entry name" value="L35p-like"/>
    <property type="match status" value="1"/>
</dbReference>
<gene>
    <name evidence="5" type="primary">rpmI</name>
    <name evidence="5 7" type="synonym">rpl35</name>
    <name evidence="7" type="ordered locus">cce_3151</name>
</gene>
<dbReference type="STRING" id="43989.cce_3151"/>
<dbReference type="Gene3D" id="4.10.410.60">
    <property type="match status" value="1"/>
</dbReference>
<evidence type="ECO:0000313" key="8">
    <source>
        <dbReference type="Proteomes" id="UP000001203"/>
    </source>
</evidence>